<dbReference type="RefSeq" id="WP_286056305.1">
    <property type="nucleotide sequence ID" value="NZ_JASVWF010000008.1"/>
</dbReference>
<evidence type="ECO:0000313" key="4">
    <source>
        <dbReference type="EMBL" id="MDL5159698.1"/>
    </source>
</evidence>
<feature type="DNA-binding region" description="H-T-H motif" evidence="2">
    <location>
        <begin position="37"/>
        <end position="56"/>
    </location>
</feature>
<dbReference type="Proteomes" id="UP001231924">
    <property type="component" value="Unassembled WGS sequence"/>
</dbReference>
<dbReference type="Gene3D" id="1.10.10.60">
    <property type="entry name" value="Homeodomain-like"/>
    <property type="match status" value="2"/>
</dbReference>
<protein>
    <submittedName>
        <fullName evidence="4">Helix-turn-helix domain-containing protein</fullName>
    </submittedName>
</protein>
<dbReference type="Pfam" id="PF00440">
    <property type="entry name" value="TetR_N"/>
    <property type="match status" value="2"/>
</dbReference>
<sequence>MDVADGAATRPAAGRRRVEIARDAAELFARRGFHAVRMNDIAEAGGITARALYRHYANKQALLAHVIREDQQHVLDAIAALERRPPDARGLENDLTAMVAAALDSRRLSVLWQREARHLTSEDYALVRRRTRFIAERFRVLLVEPAHPDLGEDTADLRSWVVVSLVSGPGFYDTTLSRARLERSLVAAGTRVIRAPAVESVHPTTEAERPTTARREQLIDAAAREFRAKGFAGVSMDDIGAEVGVVGPALYRYVDTKVDLLSTAVTRLHEWLALETRRSLRCPSDDEVLGHLVSGYIRVACDATDLLATSLTEKLYLPDNVLDRTERSEADSFGEWQRWLVVRRPDLAEAEAATLVRAARTVIDDCVRIPHLRRHPAMADELRCAALATMGLT</sequence>
<dbReference type="SUPFAM" id="SSF46689">
    <property type="entry name" value="Homeodomain-like"/>
    <property type="match status" value="2"/>
</dbReference>
<dbReference type="PROSITE" id="PS50977">
    <property type="entry name" value="HTH_TETR_2"/>
    <property type="match status" value="2"/>
</dbReference>
<dbReference type="EMBL" id="JASVWF010000008">
    <property type="protein sequence ID" value="MDL5159698.1"/>
    <property type="molecule type" value="Genomic_DNA"/>
</dbReference>
<dbReference type="InterPro" id="IPR050109">
    <property type="entry name" value="HTH-type_TetR-like_transc_reg"/>
</dbReference>
<evidence type="ECO:0000256" key="2">
    <source>
        <dbReference type="PROSITE-ProRule" id="PRU00335"/>
    </source>
</evidence>
<keyword evidence="1 2" id="KW-0238">DNA-binding</keyword>
<feature type="domain" description="HTH tetR-type" evidence="3">
    <location>
        <begin position="14"/>
        <end position="74"/>
    </location>
</feature>
<proteinExistence type="predicted"/>
<dbReference type="Gene3D" id="1.10.357.10">
    <property type="entry name" value="Tetracycline Repressor, domain 2"/>
    <property type="match status" value="2"/>
</dbReference>
<dbReference type="InterPro" id="IPR009057">
    <property type="entry name" value="Homeodomain-like_sf"/>
</dbReference>
<dbReference type="InterPro" id="IPR001647">
    <property type="entry name" value="HTH_TetR"/>
</dbReference>
<dbReference type="PRINTS" id="PR00455">
    <property type="entry name" value="HTHTETR"/>
</dbReference>
<organism evidence="4 5">
    <name type="scientific">Actinomycetospora termitidis</name>
    <dbReference type="NCBI Taxonomy" id="3053470"/>
    <lineage>
        <taxon>Bacteria</taxon>
        <taxon>Bacillati</taxon>
        <taxon>Actinomycetota</taxon>
        <taxon>Actinomycetes</taxon>
        <taxon>Pseudonocardiales</taxon>
        <taxon>Pseudonocardiaceae</taxon>
        <taxon>Actinomycetospora</taxon>
    </lineage>
</organism>
<dbReference type="PANTHER" id="PTHR30055">
    <property type="entry name" value="HTH-TYPE TRANSCRIPTIONAL REGULATOR RUTR"/>
    <property type="match status" value="1"/>
</dbReference>
<feature type="domain" description="HTH tetR-type" evidence="3">
    <location>
        <begin position="212"/>
        <end position="272"/>
    </location>
</feature>
<evidence type="ECO:0000256" key="1">
    <source>
        <dbReference type="ARBA" id="ARBA00023125"/>
    </source>
</evidence>
<keyword evidence="5" id="KW-1185">Reference proteome</keyword>
<gene>
    <name evidence="4" type="ORF">QRT03_27280</name>
</gene>
<evidence type="ECO:0000313" key="5">
    <source>
        <dbReference type="Proteomes" id="UP001231924"/>
    </source>
</evidence>
<comment type="caution">
    <text evidence="4">The sequence shown here is derived from an EMBL/GenBank/DDBJ whole genome shotgun (WGS) entry which is preliminary data.</text>
</comment>
<reference evidence="4 5" key="1">
    <citation type="submission" date="2023-06" db="EMBL/GenBank/DDBJ databases">
        <title>Actinomycetospora Odt1-22.</title>
        <authorList>
            <person name="Supong K."/>
        </authorList>
    </citation>
    <scope>NUCLEOTIDE SEQUENCE [LARGE SCALE GENOMIC DNA]</scope>
    <source>
        <strain evidence="4 5">Odt1-22</strain>
    </source>
</reference>
<feature type="DNA-binding region" description="H-T-H motif" evidence="2">
    <location>
        <begin position="235"/>
        <end position="254"/>
    </location>
</feature>
<evidence type="ECO:0000259" key="3">
    <source>
        <dbReference type="PROSITE" id="PS50977"/>
    </source>
</evidence>
<name>A0ABT7MG93_9PSEU</name>
<dbReference type="PANTHER" id="PTHR30055:SF237">
    <property type="entry name" value="TRANSCRIPTIONAL REPRESSOR MCE3R"/>
    <property type="match status" value="1"/>
</dbReference>
<accession>A0ABT7MG93</accession>